<name>F4R6W2_MELLP</name>
<dbReference type="RefSeq" id="XP_007404761.1">
    <property type="nucleotide sequence ID" value="XM_007404699.1"/>
</dbReference>
<protein>
    <submittedName>
        <fullName evidence="2">Uncharacterized protein</fullName>
    </submittedName>
</protein>
<dbReference type="AlphaFoldDB" id="F4R6W2"/>
<keyword evidence="3" id="KW-1185">Reference proteome</keyword>
<dbReference type="InParanoid" id="F4R6W2"/>
<dbReference type="KEGG" id="mlr:MELLADRAFT_54657"/>
<dbReference type="HOGENOM" id="CLU_145147_0_0_1"/>
<evidence type="ECO:0000313" key="2">
    <source>
        <dbReference type="EMBL" id="EGG12386.1"/>
    </source>
</evidence>
<proteinExistence type="predicted"/>
<dbReference type="EMBL" id="GL883091">
    <property type="protein sequence ID" value="EGG12386.1"/>
    <property type="molecule type" value="Genomic_DNA"/>
</dbReference>
<dbReference type="OrthoDB" id="2505040at2759"/>
<gene>
    <name evidence="2" type="ORF">MELLADRAFT_54657</name>
</gene>
<evidence type="ECO:0000313" key="3">
    <source>
        <dbReference type="Proteomes" id="UP000001072"/>
    </source>
</evidence>
<reference evidence="3" key="1">
    <citation type="journal article" date="2011" name="Proc. Natl. Acad. Sci. U.S.A.">
        <title>Obligate biotrophy features unraveled by the genomic analysis of rust fungi.</title>
        <authorList>
            <person name="Duplessis S."/>
            <person name="Cuomo C.A."/>
            <person name="Lin Y.-C."/>
            <person name="Aerts A."/>
            <person name="Tisserant E."/>
            <person name="Veneault-Fourrey C."/>
            <person name="Joly D.L."/>
            <person name="Hacquard S."/>
            <person name="Amselem J."/>
            <person name="Cantarel B.L."/>
            <person name="Chiu R."/>
            <person name="Coutinho P.M."/>
            <person name="Feau N."/>
            <person name="Field M."/>
            <person name="Frey P."/>
            <person name="Gelhaye E."/>
            <person name="Goldberg J."/>
            <person name="Grabherr M.G."/>
            <person name="Kodira C.D."/>
            <person name="Kohler A."/>
            <person name="Kuees U."/>
            <person name="Lindquist E.A."/>
            <person name="Lucas S.M."/>
            <person name="Mago R."/>
            <person name="Mauceli E."/>
            <person name="Morin E."/>
            <person name="Murat C."/>
            <person name="Pangilinan J.L."/>
            <person name="Park R."/>
            <person name="Pearson M."/>
            <person name="Quesneville H."/>
            <person name="Rouhier N."/>
            <person name="Sakthikumar S."/>
            <person name="Salamov A.A."/>
            <person name="Schmutz J."/>
            <person name="Selles B."/>
            <person name="Shapiro H."/>
            <person name="Tanguay P."/>
            <person name="Tuskan G.A."/>
            <person name="Henrissat B."/>
            <person name="Van de Peer Y."/>
            <person name="Rouze P."/>
            <person name="Ellis J.G."/>
            <person name="Dodds P.N."/>
            <person name="Schein J.E."/>
            <person name="Zhong S."/>
            <person name="Hamelin R.C."/>
            <person name="Grigoriev I.V."/>
            <person name="Szabo L.J."/>
            <person name="Martin F."/>
        </authorList>
    </citation>
    <scope>NUCLEOTIDE SEQUENCE [LARGE SCALE GENOMIC DNA]</scope>
    <source>
        <strain evidence="3">98AG31 / pathotype 3-4-7</strain>
    </source>
</reference>
<dbReference type="VEuPathDB" id="FungiDB:MELLADRAFT_54657"/>
<accession>F4R6W2</accession>
<feature type="region of interest" description="Disordered" evidence="1">
    <location>
        <begin position="40"/>
        <end position="66"/>
    </location>
</feature>
<evidence type="ECO:0000256" key="1">
    <source>
        <dbReference type="SAM" id="MobiDB-lite"/>
    </source>
</evidence>
<sequence length="150" mass="16864">MDLLLACFETPFHSKSNDDKSKRPLGYPCLWCSRDKNNPVRVSHSNPTGNLKAHQDGSTQDGRSTIGCPGRLTAKAQGHDIPLLVAERYARDEAERKKKSGPLDSFITKTKGSKFNNLTFNQGMCVWLVRQALPWSRLADSWLRACINYI</sequence>
<dbReference type="Proteomes" id="UP000001072">
    <property type="component" value="Unassembled WGS sequence"/>
</dbReference>
<dbReference type="GeneID" id="18928924"/>
<organism evidence="3">
    <name type="scientific">Melampsora larici-populina (strain 98AG31 / pathotype 3-4-7)</name>
    <name type="common">Poplar leaf rust fungus</name>
    <dbReference type="NCBI Taxonomy" id="747676"/>
    <lineage>
        <taxon>Eukaryota</taxon>
        <taxon>Fungi</taxon>
        <taxon>Dikarya</taxon>
        <taxon>Basidiomycota</taxon>
        <taxon>Pucciniomycotina</taxon>
        <taxon>Pucciniomycetes</taxon>
        <taxon>Pucciniales</taxon>
        <taxon>Melampsoraceae</taxon>
        <taxon>Melampsora</taxon>
    </lineage>
</organism>